<sequence>MVVPVLVYTVLAFLSPFKGELNKRVGNVLGSIHGGITTGSRHGERWNVEREGKGIANNPFLNEDSPFLGNAREAASPTRPNQNFKLLYIRICPNFMLWI</sequence>
<proteinExistence type="predicted"/>
<dbReference type="EMBL" id="OR983334">
    <property type="protein sequence ID" value="WWY66050.1"/>
    <property type="molecule type" value="Genomic_DNA"/>
</dbReference>
<gene>
    <name evidence="1" type="ORF">16bf_00038</name>
</gene>
<evidence type="ECO:0000313" key="1">
    <source>
        <dbReference type="EMBL" id="WWY66050.1"/>
    </source>
</evidence>
<name>A0AAU6NU70_9CAUD</name>
<protein>
    <submittedName>
        <fullName evidence="1">Uncharacterized protein</fullName>
    </submittedName>
</protein>
<organism evidence="1">
    <name type="scientific">Escherichia phage 1-6bf</name>
    <dbReference type="NCBI Taxonomy" id="3117708"/>
    <lineage>
        <taxon>Viruses</taxon>
        <taxon>Duplodnaviria</taxon>
        <taxon>Heunggongvirae</taxon>
        <taxon>Uroviricota</taxon>
        <taxon>Caudoviricetes</taxon>
        <taxon>Mktvariviridae</taxon>
        <taxon>Gordonclarkvirinae</taxon>
        <taxon>Kuravirus</taxon>
    </lineage>
</organism>
<reference evidence="1" key="1">
    <citation type="submission" date="2023-12" db="EMBL/GenBank/DDBJ databases">
        <authorList>
            <person name="Khan F."/>
            <person name="Alvi I."/>
        </authorList>
    </citation>
    <scope>NUCLEOTIDE SEQUENCE</scope>
</reference>
<accession>A0AAU6NU70</accession>